<reference evidence="6" key="1">
    <citation type="journal article" date="2020" name="Fungal Divers.">
        <title>Resolving the Mortierellaceae phylogeny through synthesis of multi-gene phylogenetics and phylogenomics.</title>
        <authorList>
            <person name="Vandepol N."/>
            <person name="Liber J."/>
            <person name="Desiro A."/>
            <person name="Na H."/>
            <person name="Kennedy M."/>
            <person name="Barry K."/>
            <person name="Grigoriev I.V."/>
            <person name="Miller A.N."/>
            <person name="O'Donnell K."/>
            <person name="Stajich J.E."/>
            <person name="Bonito G."/>
        </authorList>
    </citation>
    <scope>NUCLEOTIDE SEQUENCE</scope>
    <source>
        <strain evidence="6">BC1065</strain>
    </source>
</reference>
<proteinExistence type="inferred from homology"/>
<evidence type="ECO:0000256" key="1">
    <source>
        <dbReference type="ARBA" id="ARBA00007374"/>
    </source>
</evidence>
<dbReference type="Pfam" id="PF03770">
    <property type="entry name" value="IPK"/>
    <property type="match status" value="1"/>
</dbReference>
<sequence length="366" mass="40598">MRLNPLHNQVGGHDGVMSMGDDNEIIVKPCLAQELEFYEQSILHPELKAWMPAFYGSLTLARQVNTSTTSTEGTGQDPSTSMSVDATTEFSLPAITSLDGIALETFGHKVSTSSTFQSKTGVNGETMSVLVQESSSTTSKEDLCICLENVSHGFTHPCVLDLKLGTQLFDDNAPEEKKARLAAVAAKTTSGKLGFRMTGFQVYDQEQSRYIKYDKQYGKSMTEESVVDGFRLYFAAKLGPKRMKLVLLRFVNDLEDFLEIIKTQELRMRSSSLLLMYEGDRDAFDEGLICEQEARAKAEAAIESEDDDSDEEEDEESSKDQKVTDARLIDFAHSTWTPGMGPDEGVILGVTSTLHIFKLLLEDFNQ</sequence>
<dbReference type="InterPro" id="IPR005522">
    <property type="entry name" value="IPK"/>
</dbReference>
<evidence type="ECO:0000256" key="5">
    <source>
        <dbReference type="SAM" id="MobiDB-lite"/>
    </source>
</evidence>
<name>A0A9P6Q6V0_9FUNG</name>
<dbReference type="OrthoDB" id="338650at2759"/>
<dbReference type="EMBL" id="JAAAJB010000273">
    <property type="protein sequence ID" value="KAG0259741.1"/>
    <property type="molecule type" value="Genomic_DNA"/>
</dbReference>
<dbReference type="GO" id="GO:0005634">
    <property type="term" value="C:nucleus"/>
    <property type="evidence" value="ECO:0007669"/>
    <property type="project" value="TreeGrafter"/>
</dbReference>
<feature type="region of interest" description="Disordered" evidence="5">
    <location>
        <begin position="299"/>
        <end position="322"/>
    </location>
</feature>
<keyword evidence="7" id="KW-1185">Reference proteome</keyword>
<evidence type="ECO:0000256" key="2">
    <source>
        <dbReference type="ARBA" id="ARBA00022679"/>
    </source>
</evidence>
<dbReference type="GO" id="GO:0005737">
    <property type="term" value="C:cytoplasm"/>
    <property type="evidence" value="ECO:0007669"/>
    <property type="project" value="TreeGrafter"/>
</dbReference>
<dbReference type="GO" id="GO:0032958">
    <property type="term" value="P:inositol phosphate biosynthetic process"/>
    <property type="evidence" value="ECO:0007669"/>
    <property type="project" value="InterPro"/>
</dbReference>
<feature type="compositionally biased region" description="Acidic residues" evidence="5">
    <location>
        <begin position="302"/>
        <end position="317"/>
    </location>
</feature>
<keyword evidence="2 4" id="KW-0808">Transferase</keyword>
<dbReference type="PANTHER" id="PTHR12400:SF103">
    <property type="entry name" value="INOSITOL POLYPHOSPHATE MULTIKINASE"/>
    <property type="match status" value="1"/>
</dbReference>
<gene>
    <name evidence="6" type="ORF">DFQ27_003919</name>
</gene>
<dbReference type="PANTHER" id="PTHR12400">
    <property type="entry name" value="INOSITOL POLYPHOSPHATE KINASE"/>
    <property type="match status" value="1"/>
</dbReference>
<dbReference type="Gene3D" id="3.30.470.160">
    <property type="entry name" value="Inositol polyphosphate kinase"/>
    <property type="match status" value="1"/>
</dbReference>
<dbReference type="GO" id="GO:0008440">
    <property type="term" value="F:inositol-1,4,5-trisphosphate 3-kinase activity"/>
    <property type="evidence" value="ECO:0007669"/>
    <property type="project" value="TreeGrafter"/>
</dbReference>
<dbReference type="EC" id="2.7.-.-" evidence="4"/>
<keyword evidence="3 4" id="KW-0418">Kinase</keyword>
<dbReference type="GO" id="GO:0000824">
    <property type="term" value="F:inositol-1,4,5,6-tetrakisphosphate 3-kinase activity"/>
    <property type="evidence" value="ECO:0007669"/>
    <property type="project" value="TreeGrafter"/>
</dbReference>
<dbReference type="AlphaFoldDB" id="A0A9P6Q6V0"/>
<dbReference type="InterPro" id="IPR038286">
    <property type="entry name" value="IPK_sf"/>
</dbReference>
<comment type="caution">
    <text evidence="6">The sequence shown here is derived from an EMBL/GenBank/DDBJ whole genome shotgun (WGS) entry which is preliminary data.</text>
</comment>
<dbReference type="SUPFAM" id="SSF56104">
    <property type="entry name" value="SAICAR synthase-like"/>
    <property type="match status" value="1"/>
</dbReference>
<evidence type="ECO:0000313" key="7">
    <source>
        <dbReference type="Proteomes" id="UP000807716"/>
    </source>
</evidence>
<protein>
    <recommendedName>
        <fullName evidence="4">Kinase</fullName>
        <ecNumber evidence="4">2.7.-.-</ecNumber>
    </recommendedName>
</protein>
<organism evidence="6 7">
    <name type="scientific">Actinomortierella ambigua</name>
    <dbReference type="NCBI Taxonomy" id="1343610"/>
    <lineage>
        <taxon>Eukaryota</taxon>
        <taxon>Fungi</taxon>
        <taxon>Fungi incertae sedis</taxon>
        <taxon>Mucoromycota</taxon>
        <taxon>Mortierellomycotina</taxon>
        <taxon>Mortierellomycetes</taxon>
        <taxon>Mortierellales</taxon>
        <taxon>Mortierellaceae</taxon>
        <taxon>Actinomortierella</taxon>
    </lineage>
</organism>
<comment type="similarity">
    <text evidence="1 4">Belongs to the inositol phosphokinase (IPK) family.</text>
</comment>
<evidence type="ECO:0000256" key="3">
    <source>
        <dbReference type="ARBA" id="ARBA00022777"/>
    </source>
</evidence>
<dbReference type="GO" id="GO:0046854">
    <property type="term" value="P:phosphatidylinositol phosphate biosynthetic process"/>
    <property type="evidence" value="ECO:0007669"/>
    <property type="project" value="TreeGrafter"/>
</dbReference>
<accession>A0A9P6Q6V0</accession>
<dbReference type="Proteomes" id="UP000807716">
    <property type="component" value="Unassembled WGS sequence"/>
</dbReference>
<evidence type="ECO:0000313" key="6">
    <source>
        <dbReference type="EMBL" id="KAG0259741.1"/>
    </source>
</evidence>
<evidence type="ECO:0000256" key="4">
    <source>
        <dbReference type="RuleBase" id="RU363090"/>
    </source>
</evidence>